<evidence type="ECO:0000256" key="1">
    <source>
        <dbReference type="SAM" id="MobiDB-lite"/>
    </source>
</evidence>
<protein>
    <submittedName>
        <fullName evidence="2">GTPase activating factor</fullName>
    </submittedName>
</protein>
<reference evidence="2 3" key="1">
    <citation type="submission" date="2024-01" db="EMBL/GenBank/DDBJ databases">
        <authorList>
            <person name="Allen C."/>
            <person name="Tagirdzhanova G."/>
        </authorList>
    </citation>
    <scope>NUCLEOTIDE SEQUENCE [LARGE SCALE GENOMIC DNA]</scope>
</reference>
<organism evidence="2 3">
    <name type="scientific">Sporothrix bragantina</name>
    <dbReference type="NCBI Taxonomy" id="671064"/>
    <lineage>
        <taxon>Eukaryota</taxon>
        <taxon>Fungi</taxon>
        <taxon>Dikarya</taxon>
        <taxon>Ascomycota</taxon>
        <taxon>Pezizomycotina</taxon>
        <taxon>Sordariomycetes</taxon>
        <taxon>Sordariomycetidae</taxon>
        <taxon>Ophiostomatales</taxon>
        <taxon>Ophiostomataceae</taxon>
        <taxon>Sporothrix</taxon>
    </lineage>
</organism>
<feature type="region of interest" description="Disordered" evidence="1">
    <location>
        <begin position="40"/>
        <end position="59"/>
    </location>
</feature>
<evidence type="ECO:0000313" key="3">
    <source>
        <dbReference type="Proteomes" id="UP001642406"/>
    </source>
</evidence>
<sequence length="335" mass="36907">MADWSEVFEQRLQTVLQDGARADVDAFPSSGFDLDLDLDLTPPPTQNRTATVQHPVAPSDPTSAFFESIRNQSRPASRSTNYYAIGGSNGGRNRYSLQYNEVSSSRGMFTPAAQVIRASSPMDEIERPDIKDLQESYSSRAEELHSEATQRMKETSEVLEAELVRMAAHEDAFLSTVADKQFRFSQPADAWMVKVQMRDNNNGGTGGVDGDDTVDFMSGGPVGGASVEKDERIVDRIAAIRAAATTLESDLERLWAEWDQANTEATEALNAITAGSGDSDDEYHQIIAKAEKELNAAAAEANKEMNENEKTFKKIILAEECKLAQMMLSRQSQYD</sequence>
<dbReference type="EMBL" id="CAWUHC010000072">
    <property type="protein sequence ID" value="CAK7228395.1"/>
    <property type="molecule type" value="Genomic_DNA"/>
</dbReference>
<dbReference type="Proteomes" id="UP001642406">
    <property type="component" value="Unassembled WGS sequence"/>
</dbReference>
<accession>A0ABP0CB87</accession>
<evidence type="ECO:0000313" key="2">
    <source>
        <dbReference type="EMBL" id="CAK7228395.1"/>
    </source>
</evidence>
<comment type="caution">
    <text evidence="2">The sequence shown here is derived from an EMBL/GenBank/DDBJ whole genome shotgun (WGS) entry which is preliminary data.</text>
</comment>
<name>A0ABP0CB87_9PEZI</name>
<proteinExistence type="predicted"/>
<gene>
    <name evidence="2" type="primary">BUD2_2</name>
    <name evidence="2" type="ORF">SBRCBS47491_006889</name>
</gene>
<keyword evidence="3" id="KW-1185">Reference proteome</keyword>